<comment type="function">
    <text evidence="9">Facilitates transcription termination by a mechanism that involves Rho binding to the nascent RNA, activation of Rho's RNA-dependent ATPase activity, and release of the mRNA from the DNA template.</text>
</comment>
<keyword evidence="7 9" id="KW-0805">Transcription regulation</keyword>
<dbReference type="InterPro" id="IPR027417">
    <property type="entry name" value="P-loop_NTPase"/>
</dbReference>
<gene>
    <name evidence="9" type="primary">rho</name>
    <name evidence="14" type="ORF">SA2016_2546</name>
</gene>
<keyword evidence="8 9" id="KW-0804">Transcription</keyword>
<dbReference type="GO" id="GO:0003723">
    <property type="term" value="F:RNA binding"/>
    <property type="evidence" value="ECO:0007669"/>
    <property type="project" value="UniProtKB-UniRule"/>
</dbReference>
<evidence type="ECO:0000259" key="13">
    <source>
        <dbReference type="PROSITE" id="PS51856"/>
    </source>
</evidence>
<keyword evidence="2 9" id="KW-0547">Nucleotide-binding</keyword>
<dbReference type="EMBL" id="CP014518">
    <property type="protein sequence ID" value="AMM33214.1"/>
    <property type="molecule type" value="Genomic_DNA"/>
</dbReference>
<dbReference type="KEGG" id="satk:SA2016_2546"/>
<dbReference type="STRING" id="37927.SA2016_2546"/>
<feature type="binding site" evidence="9">
    <location>
        <position position="497"/>
    </location>
    <ligand>
        <name>ATP</name>
        <dbReference type="ChEBI" id="CHEBI:30616"/>
    </ligand>
</feature>
<dbReference type="Proteomes" id="UP000070134">
    <property type="component" value="Chromosome"/>
</dbReference>
<reference evidence="14 15" key="1">
    <citation type="submission" date="2016-02" db="EMBL/GenBank/DDBJ databases">
        <title>Complete genome of Sinomonas atrocyanea KCTC 3377.</title>
        <authorList>
            <person name="Kim K.M."/>
        </authorList>
    </citation>
    <scope>NUCLEOTIDE SEQUENCE [LARGE SCALE GENOMIC DNA]</scope>
    <source>
        <strain evidence="14 15">KCTC 3377</strain>
    </source>
</reference>
<accession>A0A127A338</accession>
<dbReference type="AlphaFoldDB" id="A0A127A338"/>
<comment type="caution">
    <text evidence="9">Lacks conserved residue(s) required for the propagation of feature annotation.</text>
</comment>
<feature type="region of interest" description="Disordered" evidence="12">
    <location>
        <begin position="372"/>
        <end position="397"/>
    </location>
</feature>
<dbReference type="InterPro" id="IPR011129">
    <property type="entry name" value="CSD"/>
</dbReference>
<keyword evidence="1 9" id="KW-0806">Transcription termination</keyword>
<evidence type="ECO:0000256" key="6">
    <source>
        <dbReference type="ARBA" id="ARBA00022884"/>
    </source>
</evidence>
<keyword evidence="4 9" id="KW-0347">Helicase</keyword>
<evidence type="ECO:0000313" key="14">
    <source>
        <dbReference type="EMBL" id="AMM33214.1"/>
    </source>
</evidence>
<keyword evidence="3 9" id="KW-0378">Hydrolase</keyword>
<evidence type="ECO:0000256" key="4">
    <source>
        <dbReference type="ARBA" id="ARBA00022806"/>
    </source>
</evidence>
<dbReference type="GO" id="GO:0016787">
    <property type="term" value="F:hydrolase activity"/>
    <property type="evidence" value="ECO:0007669"/>
    <property type="project" value="UniProtKB-KW"/>
</dbReference>
<dbReference type="InterPro" id="IPR000194">
    <property type="entry name" value="ATPase_F1/V1/A1_a/bsu_nucl-bd"/>
</dbReference>
<keyword evidence="6 9" id="KW-0694">RNA-binding</keyword>
<dbReference type="GO" id="GO:0004386">
    <property type="term" value="F:helicase activity"/>
    <property type="evidence" value="ECO:0007669"/>
    <property type="project" value="UniProtKB-UniRule"/>
</dbReference>
<evidence type="ECO:0000256" key="9">
    <source>
        <dbReference type="HAMAP-Rule" id="MF_01884"/>
    </source>
</evidence>
<name>A0A127A338_9MICC</name>
<feature type="compositionally biased region" description="Basic and acidic residues" evidence="12">
    <location>
        <begin position="212"/>
        <end position="262"/>
    </location>
</feature>
<evidence type="ECO:0000256" key="1">
    <source>
        <dbReference type="ARBA" id="ARBA00022472"/>
    </source>
</evidence>
<feature type="compositionally biased region" description="Basic and acidic residues" evidence="12">
    <location>
        <begin position="58"/>
        <end position="71"/>
    </location>
</feature>
<feature type="region of interest" description="Disordered" evidence="12">
    <location>
        <begin position="56"/>
        <end position="315"/>
    </location>
</feature>
<feature type="compositionally biased region" description="Low complexity" evidence="12">
    <location>
        <begin position="179"/>
        <end position="189"/>
    </location>
</feature>
<dbReference type="InterPro" id="IPR041703">
    <property type="entry name" value="Rho_factor_ATP-bd"/>
</dbReference>
<comment type="similarity">
    <text evidence="9 11">Belongs to the Rho family.</text>
</comment>
<evidence type="ECO:0000256" key="2">
    <source>
        <dbReference type="ARBA" id="ARBA00022741"/>
    </source>
</evidence>
<dbReference type="SUPFAM" id="SSF52540">
    <property type="entry name" value="P-loop containing nucleoside triphosphate hydrolases"/>
    <property type="match status" value="1"/>
</dbReference>
<dbReference type="InterPro" id="IPR003593">
    <property type="entry name" value="AAA+_ATPase"/>
</dbReference>
<evidence type="ECO:0000313" key="15">
    <source>
        <dbReference type="Proteomes" id="UP000070134"/>
    </source>
</evidence>
<dbReference type="PANTHER" id="PTHR46425:SF1">
    <property type="entry name" value="TRANSCRIPTION TERMINATION FACTOR RHO"/>
    <property type="match status" value="1"/>
</dbReference>
<evidence type="ECO:0000256" key="5">
    <source>
        <dbReference type="ARBA" id="ARBA00022840"/>
    </source>
</evidence>
<evidence type="ECO:0000256" key="8">
    <source>
        <dbReference type="ARBA" id="ARBA00023163"/>
    </source>
</evidence>
<dbReference type="Gene3D" id="2.40.50.140">
    <property type="entry name" value="Nucleic acid-binding proteins"/>
    <property type="match status" value="1"/>
</dbReference>
<dbReference type="EC" id="3.6.4.-" evidence="9 10"/>
<feature type="domain" description="Rho RNA-BD" evidence="13">
    <location>
        <begin position="321"/>
        <end position="411"/>
    </location>
</feature>
<dbReference type="Gene3D" id="3.40.50.300">
    <property type="entry name" value="P-loop containing nucleotide triphosphate hydrolases"/>
    <property type="match status" value="1"/>
</dbReference>
<dbReference type="SMART" id="SM00959">
    <property type="entry name" value="Rho_N"/>
    <property type="match status" value="1"/>
</dbReference>
<dbReference type="SMART" id="SM00357">
    <property type="entry name" value="CSP"/>
    <property type="match status" value="1"/>
</dbReference>
<evidence type="ECO:0000256" key="12">
    <source>
        <dbReference type="SAM" id="MobiDB-lite"/>
    </source>
</evidence>
<dbReference type="SMART" id="SM00382">
    <property type="entry name" value="AAA"/>
    <property type="match status" value="1"/>
</dbReference>
<evidence type="ECO:0000256" key="10">
    <source>
        <dbReference type="NCBIfam" id="TIGR00767"/>
    </source>
</evidence>
<dbReference type="GO" id="GO:0006353">
    <property type="term" value="P:DNA-templated transcription termination"/>
    <property type="evidence" value="ECO:0007669"/>
    <property type="project" value="UniProtKB-UniRule"/>
</dbReference>
<evidence type="ECO:0000256" key="11">
    <source>
        <dbReference type="PROSITE-ProRule" id="PRU01203"/>
    </source>
</evidence>
<dbReference type="PATRIC" id="fig|37927.3.peg.2621"/>
<organism evidence="14 15">
    <name type="scientific">Sinomonas atrocyanea</name>
    <dbReference type="NCBI Taxonomy" id="37927"/>
    <lineage>
        <taxon>Bacteria</taxon>
        <taxon>Bacillati</taxon>
        <taxon>Actinomycetota</taxon>
        <taxon>Actinomycetes</taxon>
        <taxon>Micrococcales</taxon>
        <taxon>Micrococcaceae</taxon>
        <taxon>Sinomonas</taxon>
    </lineage>
</organism>
<dbReference type="Pfam" id="PF07498">
    <property type="entry name" value="Rho_N"/>
    <property type="match status" value="1"/>
</dbReference>
<dbReference type="HAMAP" id="MF_01884">
    <property type="entry name" value="Rho"/>
    <property type="match status" value="1"/>
</dbReference>
<dbReference type="InterPro" id="IPR004665">
    <property type="entry name" value="Term_rho"/>
</dbReference>
<dbReference type="NCBIfam" id="NF006886">
    <property type="entry name" value="PRK09376.1"/>
    <property type="match status" value="1"/>
</dbReference>
<dbReference type="RefSeq" id="WP_066498594.1">
    <property type="nucleotide sequence ID" value="NZ_CP014518.1"/>
</dbReference>
<feature type="compositionally biased region" description="Low complexity" evidence="12">
    <location>
        <begin position="75"/>
        <end position="110"/>
    </location>
</feature>
<dbReference type="CDD" id="cd01128">
    <property type="entry name" value="rho_factor_C"/>
    <property type="match status" value="1"/>
</dbReference>
<dbReference type="InterPro" id="IPR011113">
    <property type="entry name" value="Rho_RNA-bd"/>
</dbReference>
<feature type="compositionally biased region" description="Low complexity" evidence="12">
    <location>
        <begin position="127"/>
        <end position="167"/>
    </location>
</feature>
<sequence>MTQTTELNPAVEASSASESKGIAGLKLAQLQALASQLGITGGSRMRKGDLVAAITAHQKGEPLARPAERRRPAAKAEATAELPLPETQAAAPAQEAPAAEAPAEAGAPARGRGRTRRRAGSDGVVTPAAGEPAAQAEAAPSAAAVEAAPAAPEAAPAQEAPEAGTRPSRTRNRNRRAEAGQGAAEAAQPAREEAPAEAAAPERAEAAPAEAPGRHEEAGEGRGRRERGQQDRAERQERQERRRDEGERPQDRAERQDRRRDEGEGEEGGSRRSRRNRRGRDRDEAQQGGRNDRFRDRNERRRGRSAGPEVDETEVTEDDVLLPVAGILDVLENYAFIRTSGYLPGPNDVYVPLTQVKKYGLRKGDAVVGAIRAPREGEENQGGSAQGGGRHGSNRQKFNALVRVTSVNGKSPEEMKNRVEFTKLVPLYPSERLRLETDPKKIGPRVIDLVAPIGKGQRGLIVSPPKAGKTLILQSIANAITINNPEVHLMMVLVDERPEEVTDMQRSVKGEVIASTFDRPADDHTTVAELAIERAKRLVEMGMDVVVLLDSMTRLGRAYNLAAPASGRILSGGVDSAALYPPKRFFGAARNIENGGSLTILATALVETGSKMDEVIFEEFKGTGNMELRLSRALADKRIFPAVDVNASGTRREENLLSPEEVKIMWRLRRVLSGLDTQQALELLTTKIRETGSNVEFLLQVQKTTLAGKGESDRH</sequence>
<dbReference type="GO" id="GO:0005524">
    <property type="term" value="F:ATP binding"/>
    <property type="evidence" value="ECO:0007669"/>
    <property type="project" value="UniProtKB-UniRule"/>
</dbReference>
<dbReference type="PROSITE" id="PS51856">
    <property type="entry name" value="RHO_RNA_BD"/>
    <property type="match status" value="1"/>
</dbReference>
<feature type="binding site" evidence="9">
    <location>
        <begin position="466"/>
        <end position="471"/>
    </location>
    <ligand>
        <name>ATP</name>
        <dbReference type="ChEBI" id="CHEBI:30616"/>
    </ligand>
</feature>
<feature type="binding site" evidence="9">
    <location>
        <begin position="454"/>
        <end position="459"/>
    </location>
    <ligand>
        <name>ATP</name>
        <dbReference type="ChEBI" id="CHEBI:30616"/>
    </ligand>
</feature>
<dbReference type="InterPro" id="IPR012340">
    <property type="entry name" value="NA-bd_OB-fold"/>
</dbReference>
<dbReference type="GO" id="GO:0008186">
    <property type="term" value="F:ATP-dependent activity, acting on RNA"/>
    <property type="evidence" value="ECO:0007669"/>
    <property type="project" value="UniProtKB-UniRule"/>
</dbReference>
<feature type="compositionally biased region" description="Basic and acidic residues" evidence="12">
    <location>
        <begin position="280"/>
        <end position="299"/>
    </location>
</feature>
<dbReference type="Pfam" id="PF00006">
    <property type="entry name" value="ATP-synt_ab"/>
    <property type="match status" value="1"/>
</dbReference>
<comment type="subunit">
    <text evidence="9">Homohexamer. The homohexamer assembles into an open ring structure.</text>
</comment>
<keyword evidence="5 9" id="KW-0067">ATP-binding</keyword>
<feature type="compositionally biased region" description="Basic and acidic residues" evidence="12">
    <location>
        <begin position="190"/>
        <end position="205"/>
    </location>
</feature>
<protein>
    <recommendedName>
        <fullName evidence="9 10">Transcription termination factor Rho</fullName>
        <ecNumber evidence="9 10">3.6.4.-</ecNumber>
    </recommendedName>
    <alternativeName>
        <fullName evidence="9">ATP-dependent helicase Rho</fullName>
    </alternativeName>
</protein>
<keyword evidence="15" id="KW-1185">Reference proteome</keyword>
<evidence type="ECO:0000256" key="7">
    <source>
        <dbReference type="ARBA" id="ARBA00023015"/>
    </source>
</evidence>
<evidence type="ECO:0000256" key="3">
    <source>
        <dbReference type="ARBA" id="ARBA00022801"/>
    </source>
</evidence>
<proteinExistence type="inferred from homology"/>
<dbReference type="SUPFAM" id="SSF50249">
    <property type="entry name" value="Nucleic acid-binding proteins"/>
    <property type="match status" value="1"/>
</dbReference>
<dbReference type="NCBIfam" id="TIGR00767">
    <property type="entry name" value="rho"/>
    <property type="match status" value="1"/>
</dbReference>
<dbReference type="InterPro" id="IPR011112">
    <property type="entry name" value="Rho-like_N"/>
</dbReference>
<dbReference type="PANTHER" id="PTHR46425">
    <property type="entry name" value="TRANSCRIPTION TERMINATION FACTOR RHO"/>
    <property type="match status" value="1"/>
</dbReference>
<dbReference type="Pfam" id="PF07497">
    <property type="entry name" value="Rho_RNA_bind"/>
    <property type="match status" value="1"/>
</dbReference>